<gene>
    <name evidence="2" type="ORF">AHMF7616_02896</name>
</gene>
<keyword evidence="3" id="KW-1185">Reference proteome</keyword>
<evidence type="ECO:0000313" key="2">
    <source>
        <dbReference type="EMBL" id="RDC64283.1"/>
    </source>
</evidence>
<keyword evidence="1" id="KW-0175">Coiled coil</keyword>
<dbReference type="Proteomes" id="UP000253919">
    <property type="component" value="Unassembled WGS sequence"/>
</dbReference>
<dbReference type="EMBL" id="QASA01000001">
    <property type="protein sequence ID" value="RDC64283.1"/>
    <property type="molecule type" value="Genomic_DNA"/>
</dbReference>
<evidence type="ECO:0000313" key="3">
    <source>
        <dbReference type="Proteomes" id="UP000253919"/>
    </source>
</evidence>
<reference evidence="2 3" key="1">
    <citation type="submission" date="2018-04" db="EMBL/GenBank/DDBJ databases">
        <title>Adhaeribacter sp. HMF7616 genome sequencing and assembly.</title>
        <authorList>
            <person name="Kang H."/>
            <person name="Kang J."/>
            <person name="Cha I."/>
            <person name="Kim H."/>
            <person name="Joh K."/>
        </authorList>
    </citation>
    <scope>NUCLEOTIDE SEQUENCE [LARGE SCALE GENOMIC DNA]</scope>
    <source>
        <strain evidence="2 3">HMF7616</strain>
    </source>
</reference>
<protein>
    <submittedName>
        <fullName evidence="2">Uncharacterized protein</fullName>
    </submittedName>
</protein>
<evidence type="ECO:0000256" key="1">
    <source>
        <dbReference type="SAM" id="Coils"/>
    </source>
</evidence>
<organism evidence="2 3">
    <name type="scientific">Adhaeribacter pallidiroseus</name>
    <dbReference type="NCBI Taxonomy" id="2072847"/>
    <lineage>
        <taxon>Bacteria</taxon>
        <taxon>Pseudomonadati</taxon>
        <taxon>Bacteroidota</taxon>
        <taxon>Cytophagia</taxon>
        <taxon>Cytophagales</taxon>
        <taxon>Hymenobacteraceae</taxon>
        <taxon>Adhaeribacter</taxon>
    </lineage>
</organism>
<proteinExistence type="predicted"/>
<dbReference type="AlphaFoldDB" id="A0A369QH82"/>
<sequence>MLLLLSGLLSGLVGCSGDDDEPLVECPSPSFLSGLITQVEAIQKEILLLEAQLPNSQGADRTALLNNINQAKEREESLKDELLNYRHCL</sequence>
<name>A0A369QH82_9BACT</name>
<comment type="caution">
    <text evidence="2">The sequence shown here is derived from an EMBL/GenBank/DDBJ whole genome shotgun (WGS) entry which is preliminary data.</text>
</comment>
<feature type="coiled-coil region" evidence="1">
    <location>
        <begin position="32"/>
        <end position="81"/>
    </location>
</feature>
<accession>A0A369QH82</accession>